<evidence type="ECO:0000313" key="4">
    <source>
        <dbReference type="EMBL" id="CAI2366322.1"/>
    </source>
</evidence>
<dbReference type="PANTHER" id="PTHR46093:SF18">
    <property type="entry name" value="FIBRONECTIN TYPE-III DOMAIN-CONTAINING PROTEIN"/>
    <property type="match status" value="1"/>
</dbReference>
<protein>
    <submittedName>
        <fullName evidence="4">Uncharacterized protein</fullName>
    </submittedName>
</protein>
<evidence type="ECO:0000313" key="5">
    <source>
        <dbReference type="Proteomes" id="UP001295684"/>
    </source>
</evidence>
<dbReference type="EMBL" id="CAMPGE010007401">
    <property type="protein sequence ID" value="CAI2366322.1"/>
    <property type="molecule type" value="Genomic_DNA"/>
</dbReference>
<keyword evidence="1" id="KW-0880">Kelch repeat</keyword>
<dbReference type="Pfam" id="PF24681">
    <property type="entry name" value="Kelch_KLHDC2_KLHL20_DRC7"/>
    <property type="match status" value="2"/>
</dbReference>
<sequence>MSETDLRKEVKLPGLIEETKKMIEKHPHASTGLHEGSKKVDSSMNADILPQNVSNWMEFRPEGKCPERRGFHASFIHNNCLYIHGGHDIREGTFSGFWRLDLSSDQYIWEKIEIKGIKKPGKIAYHTLSLIDSHTCILVGGSNLGVDNEQVFFLDLAKMEWRVDRDPKPDDLTSIDEHTACIYQGNLYIFGGNVNGFKSNKIFIYNLDSKEWSVKEHEDGIPPRSSHSAVVKDGFMYVFGGKDIENNKLRDFWKYDIENDKWSNIFIPENEGPLSRSGHSTGVYKDYIIIYAGIHELTQELCDMYLYNTKNGNWVSMFEDASSPVNHNKSMNSSFSSMNKNSPVHSEYNNSAQKANIMGKSQFALSMRKTKTHKKNRNSMNYSMDISKKKLQKLVRQKRREENELNDHTLLTTPTSLSMQNSFLINSINKAYMDRLFKKNKKVERGKSFKSRFDNSLEFSPAKRQYGKVPRFNPKPRDGHTGIMLNECEYIVFGGDRHHMPFNDVSAIDLSLEI</sequence>
<comment type="caution">
    <text evidence="4">The sequence shown here is derived from an EMBL/GenBank/DDBJ whole genome shotgun (WGS) entry which is preliminary data.</text>
</comment>
<proteinExistence type="predicted"/>
<dbReference type="AlphaFoldDB" id="A0AAD1UGN3"/>
<gene>
    <name evidence="4" type="ORF">ECRASSUSDP1_LOCUS7595</name>
</gene>
<dbReference type="InterPro" id="IPR011043">
    <property type="entry name" value="Gal_Oxase/kelch_b-propeller"/>
</dbReference>
<keyword evidence="5" id="KW-1185">Reference proteome</keyword>
<dbReference type="Gene3D" id="2.120.10.80">
    <property type="entry name" value="Kelch-type beta propeller"/>
    <property type="match status" value="2"/>
</dbReference>
<dbReference type="PANTHER" id="PTHR46093">
    <property type="entry name" value="ACYL-COA-BINDING DOMAIN-CONTAINING PROTEIN 5"/>
    <property type="match status" value="1"/>
</dbReference>
<evidence type="ECO:0000256" key="2">
    <source>
        <dbReference type="ARBA" id="ARBA00022737"/>
    </source>
</evidence>
<dbReference type="Proteomes" id="UP001295684">
    <property type="component" value="Unassembled WGS sequence"/>
</dbReference>
<keyword evidence="3" id="KW-0175">Coiled coil</keyword>
<feature type="coiled-coil region" evidence="3">
    <location>
        <begin position="384"/>
        <end position="411"/>
    </location>
</feature>
<name>A0AAD1UGN3_EUPCR</name>
<accession>A0AAD1UGN3</accession>
<dbReference type="SUPFAM" id="SSF50965">
    <property type="entry name" value="Galactose oxidase, central domain"/>
    <property type="match status" value="1"/>
</dbReference>
<keyword evidence="2" id="KW-0677">Repeat</keyword>
<evidence type="ECO:0000256" key="3">
    <source>
        <dbReference type="SAM" id="Coils"/>
    </source>
</evidence>
<organism evidence="4 5">
    <name type="scientific">Euplotes crassus</name>
    <dbReference type="NCBI Taxonomy" id="5936"/>
    <lineage>
        <taxon>Eukaryota</taxon>
        <taxon>Sar</taxon>
        <taxon>Alveolata</taxon>
        <taxon>Ciliophora</taxon>
        <taxon>Intramacronucleata</taxon>
        <taxon>Spirotrichea</taxon>
        <taxon>Hypotrichia</taxon>
        <taxon>Euplotida</taxon>
        <taxon>Euplotidae</taxon>
        <taxon>Moneuplotes</taxon>
    </lineage>
</organism>
<dbReference type="InterPro" id="IPR015915">
    <property type="entry name" value="Kelch-typ_b-propeller"/>
</dbReference>
<evidence type="ECO:0000256" key="1">
    <source>
        <dbReference type="ARBA" id="ARBA00022441"/>
    </source>
</evidence>
<reference evidence="4" key="1">
    <citation type="submission" date="2023-07" db="EMBL/GenBank/DDBJ databases">
        <authorList>
            <consortium name="AG Swart"/>
            <person name="Singh M."/>
            <person name="Singh A."/>
            <person name="Seah K."/>
            <person name="Emmerich C."/>
        </authorList>
    </citation>
    <scope>NUCLEOTIDE SEQUENCE</scope>
    <source>
        <strain evidence="4">DP1</strain>
    </source>
</reference>